<evidence type="ECO:0000259" key="4">
    <source>
        <dbReference type="Pfam" id="PF01757"/>
    </source>
</evidence>
<keyword evidence="3" id="KW-0812">Transmembrane</keyword>
<keyword evidence="5" id="KW-0012">Acyltransferase</keyword>
<feature type="transmembrane region" description="Helical" evidence="3">
    <location>
        <begin position="50"/>
        <end position="70"/>
    </location>
</feature>
<dbReference type="RefSeq" id="WP_145284699.1">
    <property type="nucleotide sequence ID" value="NZ_VMSJ01000001.1"/>
</dbReference>
<sequence>MSQRKRFTELDSMRGLAALIVVFYHYTVYYDEKFGHEQWGQIDLFTFGHYGVQLFFIISGFVIYMSLMKVKSVSDFAIKRSIRLYPAYMFSVALTFLIVSLASAESLRTTFPEAMVNLTMLQDFIPTVKNVDGVYWTLRVEMTFYVIMAILLSMGLAKKTMSIAIIWLAASAVIQLANTVLATDMTAFIEKYSMSNYSQMFIIGMMFYGIWQNGNHKKYFYMIGLAIGYDFIFEGVTNGLFSILFVILFQLILMNRMQWLNSRILLFFGAISYPLYLVHQNIGYVIIYKMESAGFLNISYILVPFLASVLIAYGIHQYIEKPSQSVLLSMHKDRREGYLKHPLVKK</sequence>
<accession>A0A558AXG1</accession>
<dbReference type="GO" id="GO:0016020">
    <property type="term" value="C:membrane"/>
    <property type="evidence" value="ECO:0007669"/>
    <property type="project" value="TreeGrafter"/>
</dbReference>
<comment type="caution">
    <text evidence="5">The sequence shown here is derived from an EMBL/GenBank/DDBJ whole genome shotgun (WGS) entry which is preliminary data.</text>
</comment>
<feature type="transmembrane region" description="Helical" evidence="3">
    <location>
        <begin position="294"/>
        <end position="315"/>
    </location>
</feature>
<feature type="transmembrane region" description="Helical" evidence="3">
    <location>
        <begin position="264"/>
        <end position="287"/>
    </location>
</feature>
<dbReference type="InterPro" id="IPR002656">
    <property type="entry name" value="Acyl_transf_3_dom"/>
</dbReference>
<evidence type="ECO:0000313" key="5">
    <source>
        <dbReference type="EMBL" id="TVT28952.1"/>
    </source>
</evidence>
<keyword evidence="3" id="KW-0472">Membrane</keyword>
<dbReference type="AlphaFoldDB" id="A0A558AXG1"/>
<evidence type="ECO:0000313" key="6">
    <source>
        <dbReference type="Proteomes" id="UP000315103"/>
    </source>
</evidence>
<evidence type="ECO:0000256" key="3">
    <source>
        <dbReference type="SAM" id="Phobius"/>
    </source>
</evidence>
<evidence type="ECO:0000256" key="2">
    <source>
        <dbReference type="ARBA" id="ARBA00007400"/>
    </source>
</evidence>
<feature type="transmembrane region" description="Helical" evidence="3">
    <location>
        <begin position="164"/>
        <end position="182"/>
    </location>
</feature>
<keyword evidence="5" id="KW-0808">Transferase</keyword>
<dbReference type="OrthoDB" id="290051at2"/>
<proteinExistence type="inferred from homology"/>
<feature type="transmembrane region" description="Helical" evidence="3">
    <location>
        <begin position="194"/>
        <end position="211"/>
    </location>
</feature>
<feature type="transmembrane region" description="Helical" evidence="3">
    <location>
        <begin position="12"/>
        <end position="30"/>
    </location>
</feature>
<name>A0A558AXG1_9STAP</name>
<dbReference type="Pfam" id="PF01757">
    <property type="entry name" value="Acyl_transf_3"/>
    <property type="match status" value="1"/>
</dbReference>
<dbReference type="PANTHER" id="PTHR23028">
    <property type="entry name" value="ACETYLTRANSFERASE"/>
    <property type="match status" value="1"/>
</dbReference>
<evidence type="ECO:0000256" key="1">
    <source>
        <dbReference type="ARBA" id="ARBA00004370"/>
    </source>
</evidence>
<dbReference type="PANTHER" id="PTHR23028:SF53">
    <property type="entry name" value="ACYL_TRANSF_3 DOMAIN-CONTAINING PROTEIN"/>
    <property type="match status" value="1"/>
</dbReference>
<dbReference type="GO" id="GO:0016747">
    <property type="term" value="F:acyltransferase activity, transferring groups other than amino-acyl groups"/>
    <property type="evidence" value="ECO:0007669"/>
    <property type="project" value="InterPro"/>
</dbReference>
<gene>
    <name evidence="5" type="ORF">FO441_01360</name>
</gene>
<keyword evidence="3" id="KW-1133">Transmembrane helix</keyword>
<keyword evidence="6" id="KW-1185">Reference proteome</keyword>
<feature type="domain" description="Acyltransferase 3" evidence="4">
    <location>
        <begin position="9"/>
        <end position="315"/>
    </location>
</feature>
<comment type="subcellular location">
    <subcellularLocation>
        <location evidence="1">Membrane</location>
    </subcellularLocation>
</comment>
<dbReference type="Proteomes" id="UP000315103">
    <property type="component" value="Unassembled WGS sequence"/>
</dbReference>
<feature type="transmembrane region" description="Helical" evidence="3">
    <location>
        <begin position="82"/>
        <end position="102"/>
    </location>
</feature>
<dbReference type="GO" id="GO:0009103">
    <property type="term" value="P:lipopolysaccharide biosynthetic process"/>
    <property type="evidence" value="ECO:0007669"/>
    <property type="project" value="TreeGrafter"/>
</dbReference>
<dbReference type="EMBL" id="VMSJ01000001">
    <property type="protein sequence ID" value="TVT28952.1"/>
    <property type="molecule type" value="Genomic_DNA"/>
</dbReference>
<feature type="transmembrane region" description="Helical" evidence="3">
    <location>
        <begin position="136"/>
        <end position="157"/>
    </location>
</feature>
<comment type="similarity">
    <text evidence="2">Belongs to the acyltransferase 3 family.</text>
</comment>
<feature type="transmembrane region" description="Helical" evidence="3">
    <location>
        <begin position="231"/>
        <end position="252"/>
    </location>
</feature>
<protein>
    <submittedName>
        <fullName evidence="5">Acyltransferase</fullName>
    </submittedName>
</protein>
<dbReference type="InterPro" id="IPR050879">
    <property type="entry name" value="Acyltransferase_3"/>
</dbReference>
<organism evidence="5 6">
    <name type="scientific">Salinicoccus cyprini</name>
    <dbReference type="NCBI Taxonomy" id="2493691"/>
    <lineage>
        <taxon>Bacteria</taxon>
        <taxon>Bacillati</taxon>
        <taxon>Bacillota</taxon>
        <taxon>Bacilli</taxon>
        <taxon>Bacillales</taxon>
        <taxon>Staphylococcaceae</taxon>
        <taxon>Salinicoccus</taxon>
    </lineage>
</organism>
<reference evidence="5 6" key="1">
    <citation type="submission" date="2019-07" db="EMBL/GenBank/DDBJ databases">
        <title>Salinicoccus cyprini sp. nov., isolated from gastro-intestinal tract of mirror carp, Cyprinus carpio var. specularis, collected from Gobind Sagar Reservoir, Himachal Pradesh, India.</title>
        <authorList>
            <person name="Talwar C."/>
            <person name="Singh A.K."/>
            <person name="Lal R."/>
            <person name="Negi R.K."/>
        </authorList>
    </citation>
    <scope>NUCLEOTIDE SEQUENCE [LARGE SCALE GENOMIC DNA]</scope>
    <source>
        <strain evidence="5 6">CT19</strain>
    </source>
</reference>